<evidence type="ECO:0000313" key="5">
    <source>
        <dbReference type="EMBL" id="ESL05734.1"/>
    </source>
</evidence>
<feature type="compositionally biased region" description="Polar residues" evidence="3">
    <location>
        <begin position="246"/>
        <end position="260"/>
    </location>
</feature>
<organism evidence="5 6">
    <name type="scientific">Trypanosoma rangeli SC58</name>
    <dbReference type="NCBI Taxonomy" id="429131"/>
    <lineage>
        <taxon>Eukaryota</taxon>
        <taxon>Discoba</taxon>
        <taxon>Euglenozoa</taxon>
        <taxon>Kinetoplastea</taxon>
        <taxon>Metakinetoplastina</taxon>
        <taxon>Trypanosomatida</taxon>
        <taxon>Trypanosomatidae</taxon>
        <taxon>Trypanosoma</taxon>
        <taxon>Herpetosoma</taxon>
    </lineage>
</organism>
<dbReference type="Gene3D" id="2.40.50.770">
    <property type="entry name" value="RecQ-mediated genome instability protein Rmi1, C-terminal domain"/>
    <property type="match status" value="1"/>
</dbReference>
<dbReference type="OrthoDB" id="341511at2759"/>
<dbReference type="GO" id="GO:0031422">
    <property type="term" value="C:RecQ family helicase-topoisomerase III complex"/>
    <property type="evidence" value="ECO:0007669"/>
    <property type="project" value="TreeGrafter"/>
</dbReference>
<dbReference type="VEuPathDB" id="TriTrypDB:TRSC58_06605"/>
<name>A0A061IT71_TRYRA</name>
<evidence type="ECO:0000256" key="3">
    <source>
        <dbReference type="SAM" id="MobiDB-lite"/>
    </source>
</evidence>
<dbReference type="GO" id="GO:0000712">
    <property type="term" value="P:resolution of meiotic recombination intermediates"/>
    <property type="evidence" value="ECO:0007669"/>
    <property type="project" value="TreeGrafter"/>
</dbReference>
<keyword evidence="6" id="KW-1185">Reference proteome</keyword>
<dbReference type="Proteomes" id="UP000031737">
    <property type="component" value="Unassembled WGS sequence"/>
</dbReference>
<dbReference type="AlphaFoldDB" id="A0A061IT71"/>
<dbReference type="GO" id="GO:0016604">
    <property type="term" value="C:nuclear body"/>
    <property type="evidence" value="ECO:0007669"/>
    <property type="project" value="TreeGrafter"/>
</dbReference>
<dbReference type="GO" id="GO:0000724">
    <property type="term" value="P:double-strand break repair via homologous recombination"/>
    <property type="evidence" value="ECO:0007669"/>
    <property type="project" value="TreeGrafter"/>
</dbReference>
<dbReference type="InterPro" id="IPR042470">
    <property type="entry name" value="RMI1_N_C_sf"/>
</dbReference>
<evidence type="ECO:0000259" key="4">
    <source>
        <dbReference type="Pfam" id="PF08585"/>
    </source>
</evidence>
<dbReference type="EMBL" id="AUPL01006605">
    <property type="protein sequence ID" value="ESL05734.1"/>
    <property type="molecule type" value="Genomic_DNA"/>
</dbReference>
<dbReference type="PANTHER" id="PTHR14790">
    <property type="entry name" value="RECQ-MEDIATED GENOME INSTABILITY PROTEIN 1 RMI1"/>
    <property type="match status" value="1"/>
</dbReference>
<evidence type="ECO:0000256" key="2">
    <source>
        <dbReference type="ARBA" id="ARBA00018987"/>
    </source>
</evidence>
<feature type="domain" description="RecQ mediated genome instability protein 1 OB-fold" evidence="4">
    <location>
        <begin position="57"/>
        <end position="204"/>
    </location>
</feature>
<proteinExistence type="inferred from homology"/>
<gene>
    <name evidence="5" type="ORF">TRSC58_06605</name>
</gene>
<comment type="similarity">
    <text evidence="1">Belongs to the RMI1 family.</text>
</comment>
<evidence type="ECO:0000313" key="6">
    <source>
        <dbReference type="Proteomes" id="UP000031737"/>
    </source>
</evidence>
<sequence>MEAATGELQGDALLSANLEYLASLGTSVIRPVLPQLPGGAGLLPDDFQLSPTEAGGGAASIILQVNAVEDVSLPLAQRLRAMAASPTTTMQGTDVEPHDAVGDEAQQISVYEMAHSMESDEPASRWRGRRQRLLRLILTDGFTRVIAFEDCRQGCDALRGGVAWGTKLCLFAPLQIRHGVLILTSRQTVMLGGFLPELQEFWEKHAKEALEEMSGRPKRQVQQAVEGPRRGVASPTPEGAAETHTEAGSTVAQPPATSLSQQQQQQQQQQQLEAAGAAFADLQQTTAVATQRAVNVVNHSPLQPSSLYASQPQPLSAWQAHHPRTFPFKTIAVIREVKSDLKIQEFSALSPDEAKRFSLFVLLATPPDDVNRGSQRGETELLVDIGHGWLQQALRMDPDTFCALCSSRQPGDVVRLGALLASVGRELENLDVAVFVLRQRETDSAVEVVEVHRLQSPSASL</sequence>
<protein>
    <recommendedName>
        <fullName evidence="2">RecQ-mediated genome instability protein 1</fullName>
    </recommendedName>
</protein>
<evidence type="ECO:0000256" key="1">
    <source>
        <dbReference type="ARBA" id="ARBA00006395"/>
    </source>
</evidence>
<feature type="region of interest" description="Disordered" evidence="3">
    <location>
        <begin position="211"/>
        <end position="268"/>
    </location>
</feature>
<comment type="caution">
    <text evidence="5">The sequence shown here is derived from an EMBL/GenBank/DDBJ whole genome shotgun (WGS) entry which is preliminary data.</text>
</comment>
<dbReference type="Pfam" id="PF08585">
    <property type="entry name" value="RMI1_N_C"/>
    <property type="match status" value="1"/>
</dbReference>
<reference evidence="5 6" key="1">
    <citation type="submission" date="2013-07" db="EMBL/GenBank/DDBJ databases">
        <authorList>
            <person name="Stoco P.H."/>
            <person name="Wagner G."/>
            <person name="Gerber A."/>
            <person name="Zaha A."/>
            <person name="Thompson C."/>
            <person name="Bartholomeu D.C."/>
            <person name="Luckemeyer D.D."/>
            <person name="Bahia D."/>
            <person name="Loreto E."/>
            <person name="Prestes E.B."/>
            <person name="Lima F.M."/>
            <person name="Rodrigues-Luiz G."/>
            <person name="Vallejo G.A."/>
            <person name="Filho J.F."/>
            <person name="Monteiro K.M."/>
            <person name="Tyler K.M."/>
            <person name="de Almeida L.G."/>
            <person name="Ortiz M.F."/>
            <person name="Siervo M.A."/>
            <person name="de Moraes M.H."/>
            <person name="Cunha O.L."/>
            <person name="Mendonca-Neto R."/>
            <person name="Silva R."/>
            <person name="Teixeira S.M."/>
            <person name="Murta S.M."/>
            <person name="Sincero T.C."/>
            <person name="Mendes T.A."/>
            <person name="Urmenyi T.P."/>
            <person name="Silva V.G."/>
            <person name="da Rocha W.D."/>
            <person name="Andersson B."/>
            <person name="Romanha A.J."/>
            <person name="Steindel M."/>
            <person name="de Vasconcelos A.T."/>
            <person name="Grisard E.C."/>
        </authorList>
    </citation>
    <scope>NUCLEOTIDE SEQUENCE [LARGE SCALE GENOMIC DNA]</scope>
    <source>
        <strain evidence="5 6">SC58</strain>
    </source>
</reference>
<dbReference type="PANTHER" id="PTHR14790:SF15">
    <property type="entry name" value="RECQ-MEDIATED GENOME INSTABILITY PROTEIN 1"/>
    <property type="match status" value="1"/>
</dbReference>
<dbReference type="InterPro" id="IPR013894">
    <property type="entry name" value="RMI1_OB"/>
</dbReference>
<accession>A0A061IT71</accession>